<evidence type="ECO:0000256" key="1">
    <source>
        <dbReference type="SAM" id="Phobius"/>
    </source>
</evidence>
<dbReference type="KEGG" id="hmo:HM1_3050"/>
<dbReference type="AlphaFoldDB" id="B0TDN2"/>
<keyword evidence="3" id="KW-1185">Reference proteome</keyword>
<organism evidence="2 3">
    <name type="scientific">Heliobacterium modesticaldum (strain ATCC 51547 / Ice1)</name>
    <dbReference type="NCBI Taxonomy" id="498761"/>
    <lineage>
        <taxon>Bacteria</taxon>
        <taxon>Bacillati</taxon>
        <taxon>Bacillota</taxon>
        <taxon>Clostridia</taxon>
        <taxon>Eubacteriales</taxon>
        <taxon>Heliobacteriaceae</taxon>
        <taxon>Heliomicrobium</taxon>
    </lineage>
</organism>
<protein>
    <submittedName>
        <fullName evidence="2">Uncharacterized protein</fullName>
    </submittedName>
</protein>
<keyword evidence="1" id="KW-1133">Transmembrane helix</keyword>
<keyword evidence="1" id="KW-0812">Transmembrane</keyword>
<evidence type="ECO:0000313" key="2">
    <source>
        <dbReference type="EMBL" id="ABZ85557.1"/>
    </source>
</evidence>
<sequence length="53" mass="6432">MPHPAQWIVHWRTSFLISFTADGFLFPARFIVLFQLLQAVLFCRRRLFFVRFS</sequence>
<name>B0TDN2_HELMI</name>
<dbReference type="HOGENOM" id="CLU_3062232_0_0_9"/>
<accession>B0TDN2</accession>
<dbReference type="EMBL" id="CP000930">
    <property type="protein sequence ID" value="ABZ85557.1"/>
    <property type="molecule type" value="Genomic_DNA"/>
</dbReference>
<feature type="transmembrane region" description="Helical" evidence="1">
    <location>
        <begin position="24"/>
        <end position="43"/>
    </location>
</feature>
<reference evidence="2 3" key="1">
    <citation type="journal article" date="2008" name="J. Bacteriol.">
        <title>The genome of Heliobacterium modesticaldum, a phototrophic representative of the Firmicutes containing the simplest photosynthetic apparatus.</title>
        <authorList>
            <person name="Sattley W.M."/>
            <person name="Madigan M.T."/>
            <person name="Swingley W.D."/>
            <person name="Cheung P.C."/>
            <person name="Clocksin K.M."/>
            <person name="Conrad A.L."/>
            <person name="Dejesa L.C."/>
            <person name="Honchak B.M."/>
            <person name="Jung D.O."/>
            <person name="Karbach L.E."/>
            <person name="Kurdoglu A."/>
            <person name="Lahiri S."/>
            <person name="Mastrian S.D."/>
            <person name="Page L.E."/>
            <person name="Taylor H.L."/>
            <person name="Wang Z.T."/>
            <person name="Raymond J."/>
            <person name="Chen M."/>
            <person name="Blankenship R.E."/>
            <person name="Touchman J.W."/>
        </authorList>
    </citation>
    <scope>NUCLEOTIDE SEQUENCE [LARGE SCALE GENOMIC DNA]</scope>
    <source>
        <strain evidence="3">ATCC 51547 / Ice1</strain>
    </source>
</reference>
<keyword evidence="1" id="KW-0472">Membrane</keyword>
<dbReference type="Proteomes" id="UP000008550">
    <property type="component" value="Chromosome"/>
</dbReference>
<proteinExistence type="predicted"/>
<evidence type="ECO:0000313" key="3">
    <source>
        <dbReference type="Proteomes" id="UP000008550"/>
    </source>
</evidence>
<gene>
    <name evidence="2" type="ORF">HM1_3050</name>
</gene>